<keyword evidence="2" id="KW-0812">Transmembrane</keyword>
<comment type="caution">
    <text evidence="3">The sequence shown here is derived from an EMBL/GenBank/DDBJ whole genome shotgun (WGS) entry which is preliminary data.</text>
</comment>
<keyword evidence="2" id="KW-0472">Membrane</keyword>
<evidence type="ECO:0000313" key="4">
    <source>
        <dbReference type="Proteomes" id="UP000011602"/>
    </source>
</evidence>
<dbReference type="Pfam" id="PF26071">
    <property type="entry name" value="DUF8028"/>
    <property type="match status" value="1"/>
</dbReference>
<evidence type="ECO:0000256" key="2">
    <source>
        <dbReference type="SAM" id="Phobius"/>
    </source>
</evidence>
<organism evidence="3 4">
    <name type="scientific">Natronolimnohabitans innermongolicus JCM 12255</name>
    <dbReference type="NCBI Taxonomy" id="1227499"/>
    <lineage>
        <taxon>Archaea</taxon>
        <taxon>Methanobacteriati</taxon>
        <taxon>Methanobacteriota</taxon>
        <taxon>Stenosarchaea group</taxon>
        <taxon>Halobacteria</taxon>
        <taxon>Halobacteriales</taxon>
        <taxon>Natrialbaceae</taxon>
        <taxon>Natronolimnohabitans</taxon>
    </lineage>
</organism>
<keyword evidence="2" id="KW-1133">Transmembrane helix</keyword>
<dbReference type="EMBL" id="AOHZ01000052">
    <property type="protein sequence ID" value="ELY55060.1"/>
    <property type="molecule type" value="Genomic_DNA"/>
</dbReference>
<keyword evidence="4" id="KW-1185">Reference proteome</keyword>
<sequence length="90" mass="9737">MSNSSPLSNESIGRSGPEPDRQRDQSSHTLLQSLKGSTQFLSFWVAVGLPFVHLPLLAQGLGNPQNTLAFLALLVVNVFALYVGHGYKQS</sequence>
<feature type="transmembrane region" description="Helical" evidence="2">
    <location>
        <begin position="40"/>
        <end position="61"/>
    </location>
</feature>
<protein>
    <submittedName>
        <fullName evidence="3">Uncharacterized protein</fullName>
    </submittedName>
</protein>
<reference evidence="3 4" key="1">
    <citation type="journal article" date="2014" name="PLoS Genet.">
        <title>Phylogenetically driven sequencing of extremely halophilic archaea reveals strategies for static and dynamic osmo-response.</title>
        <authorList>
            <person name="Becker E.A."/>
            <person name="Seitzer P.M."/>
            <person name="Tritt A."/>
            <person name="Larsen D."/>
            <person name="Krusor M."/>
            <person name="Yao A.I."/>
            <person name="Wu D."/>
            <person name="Madern D."/>
            <person name="Eisen J.A."/>
            <person name="Darling A.E."/>
            <person name="Facciotti M.T."/>
        </authorList>
    </citation>
    <scope>NUCLEOTIDE SEQUENCE [LARGE SCALE GENOMIC DNA]</scope>
    <source>
        <strain evidence="3 4">JCM 12255</strain>
    </source>
</reference>
<evidence type="ECO:0000256" key="1">
    <source>
        <dbReference type="SAM" id="MobiDB-lite"/>
    </source>
</evidence>
<feature type="region of interest" description="Disordered" evidence="1">
    <location>
        <begin position="1"/>
        <end position="28"/>
    </location>
</feature>
<evidence type="ECO:0000313" key="3">
    <source>
        <dbReference type="EMBL" id="ELY55060.1"/>
    </source>
</evidence>
<dbReference type="Proteomes" id="UP000011602">
    <property type="component" value="Unassembled WGS sequence"/>
</dbReference>
<name>L9X032_9EURY</name>
<dbReference type="eggNOG" id="arCOG07497">
    <property type="taxonomic scope" value="Archaea"/>
</dbReference>
<proteinExistence type="predicted"/>
<dbReference type="RefSeq" id="WP_007259669.1">
    <property type="nucleotide sequence ID" value="NZ_AOHZ01000052.1"/>
</dbReference>
<dbReference type="InterPro" id="IPR058341">
    <property type="entry name" value="DUF8028"/>
</dbReference>
<feature type="compositionally biased region" description="Basic and acidic residues" evidence="1">
    <location>
        <begin position="17"/>
        <end position="26"/>
    </location>
</feature>
<gene>
    <name evidence="3" type="ORF">C493_11952</name>
</gene>
<dbReference type="AlphaFoldDB" id="L9X032"/>
<feature type="compositionally biased region" description="Polar residues" evidence="1">
    <location>
        <begin position="1"/>
        <end position="12"/>
    </location>
</feature>
<accession>L9X032</accession>
<feature type="transmembrane region" description="Helical" evidence="2">
    <location>
        <begin position="67"/>
        <end position="84"/>
    </location>
</feature>
<dbReference type="OrthoDB" id="340775at2157"/>